<evidence type="ECO:0000313" key="4">
    <source>
        <dbReference type="Proteomes" id="UP000316988"/>
    </source>
</evidence>
<evidence type="ECO:0000259" key="2">
    <source>
        <dbReference type="PROSITE" id="PS50263"/>
    </source>
</evidence>
<name>A0A554SDG8_9ACTN</name>
<dbReference type="OrthoDB" id="9811121at2"/>
<feature type="domain" description="CN hydrolase" evidence="2">
    <location>
        <begin position="4"/>
        <end position="258"/>
    </location>
</feature>
<dbReference type="CDD" id="cd07197">
    <property type="entry name" value="nitrilase"/>
    <property type="match status" value="1"/>
</dbReference>
<comment type="caution">
    <text evidence="3">The sequence shown here is derived from an EMBL/GenBank/DDBJ whole genome shotgun (WGS) entry which is preliminary data.</text>
</comment>
<dbReference type="GO" id="GO:0016811">
    <property type="term" value="F:hydrolase activity, acting on carbon-nitrogen (but not peptide) bonds, in linear amides"/>
    <property type="evidence" value="ECO:0007669"/>
    <property type="project" value="TreeGrafter"/>
</dbReference>
<dbReference type="PANTHER" id="PTHR43674:SF2">
    <property type="entry name" value="BETA-UREIDOPROPIONASE"/>
    <property type="match status" value="1"/>
</dbReference>
<proteinExistence type="predicted"/>
<sequence>MSTVRLGLAQTMTHFGDDEERNLENAVALIEHAARQDIDLIAFAENYPGPFTESNRYEVDAVMAESARTHGVAVAYGTSRPAPGRDGSFHITTVIVDSQGVERGAYHRTHPEGPYIYRDGKQWNFDYVAAEAFPVVDMGWGKLAVSICSEVHLPEVSRILALKGAEIILYPSGLLIDELGYTENWRTLVRARAIENHAYTATLVNLMDPAVGAQFNRSGVELAPPRDSITTGIGGIYGPERMLAESGEPGLLTADLDLDRIRYLRAASEELIVPAPYRTIPGHMTWRRPELYGELTRPRTR</sequence>
<dbReference type="InterPro" id="IPR003010">
    <property type="entry name" value="C-N_Hydrolase"/>
</dbReference>
<dbReference type="InterPro" id="IPR050345">
    <property type="entry name" value="Aliph_Amidase/BUP"/>
</dbReference>
<dbReference type="Pfam" id="PF00795">
    <property type="entry name" value="CN_hydrolase"/>
    <property type="match status" value="1"/>
</dbReference>
<dbReference type="PROSITE" id="PS50263">
    <property type="entry name" value="CN_HYDROLASE"/>
    <property type="match status" value="1"/>
</dbReference>
<dbReference type="SUPFAM" id="SSF56317">
    <property type="entry name" value="Carbon-nitrogen hydrolase"/>
    <property type="match status" value="1"/>
</dbReference>
<evidence type="ECO:0000256" key="1">
    <source>
        <dbReference type="ARBA" id="ARBA00022801"/>
    </source>
</evidence>
<dbReference type="Proteomes" id="UP000316988">
    <property type="component" value="Unassembled WGS sequence"/>
</dbReference>
<dbReference type="PANTHER" id="PTHR43674">
    <property type="entry name" value="NITRILASE C965.09-RELATED"/>
    <property type="match status" value="1"/>
</dbReference>
<dbReference type="InterPro" id="IPR036526">
    <property type="entry name" value="C-N_Hydrolase_sf"/>
</dbReference>
<keyword evidence="1 3" id="KW-0378">Hydrolase</keyword>
<dbReference type="EMBL" id="VLNT01000004">
    <property type="protein sequence ID" value="TSD64398.1"/>
    <property type="molecule type" value="Genomic_DNA"/>
</dbReference>
<gene>
    <name evidence="3" type="ORF">FNM00_07635</name>
</gene>
<keyword evidence="4" id="KW-1185">Reference proteome</keyword>
<evidence type="ECO:0000313" key="3">
    <source>
        <dbReference type="EMBL" id="TSD64398.1"/>
    </source>
</evidence>
<dbReference type="RefSeq" id="WP_143912839.1">
    <property type="nucleotide sequence ID" value="NZ_VLNT01000004.1"/>
</dbReference>
<accession>A0A554SDG8</accession>
<dbReference type="Gene3D" id="3.60.110.10">
    <property type="entry name" value="Carbon-nitrogen hydrolase"/>
    <property type="match status" value="1"/>
</dbReference>
<dbReference type="AlphaFoldDB" id="A0A554SDG8"/>
<reference evidence="3 4" key="1">
    <citation type="submission" date="2019-07" db="EMBL/GenBank/DDBJ databases">
        <authorList>
            <person name="Zhao L.H."/>
        </authorList>
    </citation>
    <scope>NUCLEOTIDE SEQUENCE [LARGE SCALE GENOMIC DNA]</scope>
    <source>
        <strain evidence="3 4">Co35</strain>
    </source>
</reference>
<protein>
    <submittedName>
        <fullName evidence="3">Carbon-nitrogen hydrolase family protein</fullName>
    </submittedName>
</protein>
<organism evidence="3 4">
    <name type="scientific">Aeromicrobium piscarium</name>
    <dbReference type="NCBI Taxonomy" id="2590901"/>
    <lineage>
        <taxon>Bacteria</taxon>
        <taxon>Bacillati</taxon>
        <taxon>Actinomycetota</taxon>
        <taxon>Actinomycetes</taxon>
        <taxon>Propionibacteriales</taxon>
        <taxon>Nocardioidaceae</taxon>
        <taxon>Aeromicrobium</taxon>
    </lineage>
</organism>